<dbReference type="PROSITE" id="PS50011">
    <property type="entry name" value="PROTEIN_KINASE_DOM"/>
    <property type="match status" value="1"/>
</dbReference>
<evidence type="ECO:0000256" key="5">
    <source>
        <dbReference type="ARBA" id="ARBA00022741"/>
    </source>
</evidence>
<keyword evidence="2" id="KW-0723">Serine/threonine-protein kinase</keyword>
<keyword evidence="3" id="KW-0597">Phosphoprotein</keyword>
<keyword evidence="5 10" id="KW-0547">Nucleotide-binding</keyword>
<dbReference type="InterPro" id="IPR011009">
    <property type="entry name" value="Kinase-like_dom_sf"/>
</dbReference>
<dbReference type="FunFam" id="1.10.510.10:FF:000251">
    <property type="entry name" value="eukaryotic translation initiation factor 2-alpha kinase 3"/>
    <property type="match status" value="1"/>
</dbReference>
<dbReference type="SMART" id="SM00220">
    <property type="entry name" value="S_TKc"/>
    <property type="match status" value="1"/>
</dbReference>
<keyword evidence="9" id="KW-0694">RNA-binding</keyword>
<dbReference type="GO" id="GO:0003743">
    <property type="term" value="F:translation initiation factor activity"/>
    <property type="evidence" value="ECO:0007669"/>
    <property type="project" value="UniProtKB-KW"/>
</dbReference>
<reference evidence="14" key="1">
    <citation type="submission" date="2016-05" db="EMBL/GenBank/DDBJ databases">
        <authorList>
            <person name="Lavstsen T."/>
            <person name="Jespersen J.S."/>
        </authorList>
    </citation>
    <scope>NUCLEOTIDE SEQUENCE</scope>
    <source>
        <tissue evidence="14">Brain</tissue>
    </source>
</reference>
<evidence type="ECO:0000256" key="8">
    <source>
        <dbReference type="ARBA" id="ARBA00037982"/>
    </source>
</evidence>
<evidence type="ECO:0000256" key="6">
    <source>
        <dbReference type="ARBA" id="ARBA00022777"/>
    </source>
</evidence>
<accession>A0A1A7Y0J0</accession>
<dbReference type="Gene3D" id="3.30.160.20">
    <property type="match status" value="3"/>
</dbReference>
<feature type="binding site" evidence="10">
    <location>
        <position position="379"/>
    </location>
    <ligand>
        <name>ATP</name>
        <dbReference type="ChEBI" id="CHEBI:30616"/>
    </ligand>
</feature>
<reference evidence="14" key="2">
    <citation type="submission" date="2016-06" db="EMBL/GenBank/DDBJ databases">
        <title>The genome of a short-lived fish provides insights into sex chromosome evolution and the genetic control of aging.</title>
        <authorList>
            <person name="Reichwald K."/>
            <person name="Felder M."/>
            <person name="Petzold A."/>
            <person name="Koch P."/>
            <person name="Groth M."/>
            <person name="Platzer M."/>
        </authorList>
    </citation>
    <scope>NUCLEOTIDE SEQUENCE</scope>
    <source>
        <tissue evidence="14">Brain</tissue>
    </source>
</reference>
<feature type="domain" description="DRBM" evidence="13">
    <location>
        <begin position="5"/>
        <end position="73"/>
    </location>
</feature>
<dbReference type="PANTHER" id="PTHR11042:SF166">
    <property type="entry name" value="EUKARYOTIC TRANSLATION INITIATION FACTOR 2-ALPHA KINASE 3"/>
    <property type="match status" value="1"/>
</dbReference>
<evidence type="ECO:0000256" key="1">
    <source>
        <dbReference type="ARBA" id="ARBA00012513"/>
    </source>
</evidence>
<feature type="domain" description="DRBM" evidence="13">
    <location>
        <begin position="204"/>
        <end position="272"/>
    </location>
</feature>
<protein>
    <recommendedName>
        <fullName evidence="1">non-specific serine/threonine protein kinase</fullName>
        <ecNumber evidence="1">2.7.11.1</ecNumber>
    </recommendedName>
</protein>
<evidence type="ECO:0000256" key="4">
    <source>
        <dbReference type="ARBA" id="ARBA00022679"/>
    </source>
</evidence>
<comment type="similarity">
    <text evidence="8">Belongs to the protein kinase superfamily. Ser/Thr protein kinase family. GCN2 subfamily.</text>
</comment>
<dbReference type="InterPro" id="IPR017441">
    <property type="entry name" value="Protein_kinase_ATP_BS"/>
</dbReference>
<dbReference type="AlphaFoldDB" id="A0A1A7Y0J0"/>
<evidence type="ECO:0000256" key="9">
    <source>
        <dbReference type="PROSITE-ProRule" id="PRU00266"/>
    </source>
</evidence>
<evidence type="ECO:0000256" key="2">
    <source>
        <dbReference type="ARBA" id="ARBA00022527"/>
    </source>
</evidence>
<dbReference type="PANTHER" id="PTHR11042">
    <property type="entry name" value="EUKARYOTIC TRANSLATION INITIATION FACTOR 2-ALPHA KINASE EIF2-ALPHA KINASE -RELATED"/>
    <property type="match status" value="1"/>
</dbReference>
<dbReference type="Gene3D" id="1.10.510.10">
    <property type="entry name" value="Transferase(Phosphotransferase) domain 1"/>
    <property type="match status" value="1"/>
</dbReference>
<gene>
    <name evidence="14" type="primary">EIF2AK2</name>
</gene>
<keyword evidence="6 14" id="KW-0418">Kinase</keyword>
<dbReference type="EMBL" id="HADX01001278">
    <property type="protein sequence ID" value="SBP23510.1"/>
    <property type="molecule type" value="Transcribed_RNA"/>
</dbReference>
<evidence type="ECO:0000256" key="7">
    <source>
        <dbReference type="ARBA" id="ARBA00022840"/>
    </source>
</evidence>
<dbReference type="GO" id="GO:0005524">
    <property type="term" value="F:ATP binding"/>
    <property type="evidence" value="ECO:0007669"/>
    <property type="project" value="UniProtKB-UniRule"/>
</dbReference>
<dbReference type="SUPFAM" id="SSF54768">
    <property type="entry name" value="dsRNA-binding domain-like"/>
    <property type="match status" value="3"/>
</dbReference>
<dbReference type="FunFam" id="3.30.160.20:FF:000045">
    <property type="entry name" value="Eukaryotic translation initiation factor 2-alpha kinase 2"/>
    <property type="match status" value="1"/>
</dbReference>
<proteinExistence type="inferred from homology"/>
<dbReference type="InterPro" id="IPR044452">
    <property type="entry name" value="EIF2AK2_DSRM_1"/>
</dbReference>
<dbReference type="CDD" id="cd19903">
    <property type="entry name" value="DSRM_EIF2AK2_rpt1"/>
    <property type="match status" value="1"/>
</dbReference>
<evidence type="ECO:0000256" key="3">
    <source>
        <dbReference type="ARBA" id="ARBA00022553"/>
    </source>
</evidence>
<dbReference type="CDD" id="cd20314">
    <property type="entry name" value="DSRM_EIF2AK2"/>
    <property type="match status" value="1"/>
</dbReference>
<keyword evidence="14" id="KW-0648">Protein biosynthesis</keyword>
<organism evidence="14">
    <name type="scientific">Iconisemion striatum</name>
    <dbReference type="NCBI Taxonomy" id="60296"/>
    <lineage>
        <taxon>Eukaryota</taxon>
        <taxon>Metazoa</taxon>
        <taxon>Chordata</taxon>
        <taxon>Craniata</taxon>
        <taxon>Vertebrata</taxon>
        <taxon>Euteleostomi</taxon>
        <taxon>Actinopterygii</taxon>
        <taxon>Neopterygii</taxon>
        <taxon>Teleostei</taxon>
        <taxon>Neoteleostei</taxon>
        <taxon>Acanthomorphata</taxon>
        <taxon>Ovalentaria</taxon>
        <taxon>Atherinomorphae</taxon>
        <taxon>Cyprinodontiformes</taxon>
        <taxon>Nothobranchiidae</taxon>
        <taxon>Iconisemion</taxon>
    </lineage>
</organism>
<dbReference type="GO" id="GO:0004694">
    <property type="term" value="F:eukaryotic translation initiation factor 2alpha kinase activity"/>
    <property type="evidence" value="ECO:0007669"/>
    <property type="project" value="TreeGrafter"/>
</dbReference>
<dbReference type="InterPro" id="IPR050339">
    <property type="entry name" value="CC_SR_Kinase"/>
</dbReference>
<dbReference type="Pfam" id="PF00035">
    <property type="entry name" value="dsrm"/>
    <property type="match status" value="2"/>
</dbReference>
<dbReference type="GO" id="GO:0003725">
    <property type="term" value="F:double-stranded RNA binding"/>
    <property type="evidence" value="ECO:0007669"/>
    <property type="project" value="InterPro"/>
</dbReference>
<keyword evidence="7 10" id="KW-0067">ATP-binding</keyword>
<dbReference type="GO" id="GO:0005737">
    <property type="term" value="C:cytoplasm"/>
    <property type="evidence" value="ECO:0007669"/>
    <property type="project" value="TreeGrafter"/>
</dbReference>
<keyword evidence="4" id="KW-0808">Transferase</keyword>
<evidence type="ECO:0000313" key="14">
    <source>
        <dbReference type="EMBL" id="SBP23510.1"/>
    </source>
</evidence>
<feature type="domain" description="Protein kinase" evidence="12">
    <location>
        <begin position="350"/>
        <end position="627"/>
    </location>
</feature>
<dbReference type="EC" id="2.7.11.1" evidence="1"/>
<name>A0A1A7Y0J0_9TELE</name>
<keyword evidence="14" id="KW-0396">Initiation factor</keyword>
<feature type="region of interest" description="Disordered" evidence="11">
    <location>
        <begin position="514"/>
        <end position="539"/>
    </location>
</feature>
<dbReference type="PROSITE" id="PS00108">
    <property type="entry name" value="PROTEIN_KINASE_ST"/>
    <property type="match status" value="1"/>
</dbReference>
<dbReference type="SUPFAM" id="SSF56112">
    <property type="entry name" value="Protein kinase-like (PK-like)"/>
    <property type="match status" value="1"/>
</dbReference>
<dbReference type="InterPro" id="IPR014720">
    <property type="entry name" value="dsRBD_dom"/>
</dbReference>
<evidence type="ECO:0000256" key="10">
    <source>
        <dbReference type="PROSITE-ProRule" id="PRU10141"/>
    </source>
</evidence>
<dbReference type="Gene3D" id="3.30.200.20">
    <property type="entry name" value="Phosphorylase Kinase, domain 1"/>
    <property type="match status" value="1"/>
</dbReference>
<dbReference type="SMART" id="SM00358">
    <property type="entry name" value="DSRM"/>
    <property type="match status" value="3"/>
</dbReference>
<evidence type="ECO:0000259" key="13">
    <source>
        <dbReference type="PROSITE" id="PS50137"/>
    </source>
</evidence>
<dbReference type="PROSITE" id="PS50137">
    <property type="entry name" value="DS_RBD"/>
    <property type="match status" value="2"/>
</dbReference>
<dbReference type="InterPro" id="IPR000719">
    <property type="entry name" value="Prot_kinase_dom"/>
</dbReference>
<dbReference type="InterPro" id="IPR008271">
    <property type="entry name" value="Ser/Thr_kinase_AS"/>
</dbReference>
<dbReference type="PROSITE" id="PS00107">
    <property type="entry name" value="PROTEIN_KINASE_ATP"/>
    <property type="match status" value="1"/>
</dbReference>
<sequence length="634" mass="71669">MDPYNAVAKLYDYAQKNHLSLDFEVLGFEGPDHNKKFTQRVVLDGKSYPNGVGKSKKDAKQNAAHNALRCLREDGHPDSAENLAESVGQTDINYICWLNQYGQRNSVTVKPVETTKFGANNTIPWCKFVVGDTEYPEVCGKTKREAKEEAAKLVYDIINCNVTTETSDATSRQNEELTKSISEVCANTGSLSVDPADNSVKETNFIGIINHYCQRTNCCPSYVEVERRGPSHDPRFSYKLVIDKKDYPAGEGKNVKEAKQNAAKLAWSVLQEQSDYDSKVSVNSAMSEDDAVFSSSAQSSQRESVELSQNTSDSVIFADSLKPSNNQDVKKKDTEHAACTPAESRFKTDFKVTGSLGKGGFGRVYTVNEKLLDRNYAVKIVRSTKKALREVNVLSDLQHTNIVRYYNCWIEDSRYQDDEFSVSSSDSSCQRFLYIKMELCKRETLKGWITEKNKNDLKGPERRAASLPIAQQIVSGVECIHSNKLIHRDLKPANIMFGDDGTVKIGDFGLATTDTDENDENLEKTKGTGTRSYMAPEQKTSKKYDRKVDMFSFGLIYFELLWKLSTGHERAKIWDDARQKIFPSEFLQTFPQEYLIMKSLLCEDPEKRLEATTLKSELEKLNTQERLHQENRTV</sequence>
<evidence type="ECO:0000256" key="11">
    <source>
        <dbReference type="SAM" id="MobiDB-lite"/>
    </source>
</evidence>
<dbReference type="GO" id="GO:0005634">
    <property type="term" value="C:nucleus"/>
    <property type="evidence" value="ECO:0007669"/>
    <property type="project" value="TreeGrafter"/>
</dbReference>
<dbReference type="Pfam" id="PF00069">
    <property type="entry name" value="Pkinase"/>
    <property type="match status" value="1"/>
</dbReference>
<evidence type="ECO:0000259" key="12">
    <source>
        <dbReference type="PROSITE" id="PS50011"/>
    </source>
</evidence>